<dbReference type="KEGG" id="pnt:G5B91_33210"/>
<evidence type="ECO:0000259" key="2">
    <source>
        <dbReference type="SMART" id="SM00849"/>
    </source>
</evidence>
<dbReference type="SUPFAM" id="SSF56281">
    <property type="entry name" value="Metallo-hydrolase/oxidoreductase"/>
    <property type="match status" value="1"/>
</dbReference>
<dbReference type="AlphaFoldDB" id="A0A6G6J7I8"/>
<dbReference type="EMBL" id="CP049141">
    <property type="protein sequence ID" value="QIE91214.1"/>
    <property type="molecule type" value="Genomic_DNA"/>
</dbReference>
<organism evidence="3 4">
    <name type="scientific">Pseudomonas nitroreducens</name>
    <dbReference type="NCBI Taxonomy" id="46680"/>
    <lineage>
        <taxon>Bacteria</taxon>
        <taxon>Pseudomonadati</taxon>
        <taxon>Pseudomonadota</taxon>
        <taxon>Gammaproteobacteria</taxon>
        <taxon>Pseudomonadales</taxon>
        <taxon>Pseudomonadaceae</taxon>
        <taxon>Pseudomonas</taxon>
    </lineage>
</organism>
<feature type="domain" description="Metallo-beta-lactamase" evidence="2">
    <location>
        <begin position="6"/>
        <end position="217"/>
    </location>
</feature>
<keyword evidence="3" id="KW-0614">Plasmid</keyword>
<dbReference type="Proteomes" id="UP000501063">
    <property type="component" value="Plasmid pPniHBP1_2"/>
</dbReference>
<accession>A0A6G6J7I8</accession>
<dbReference type="InterPro" id="IPR036866">
    <property type="entry name" value="RibonucZ/Hydroxyglut_hydro"/>
</dbReference>
<geneLocation type="plasmid" evidence="4">
    <name>ppnihbp1_2</name>
</geneLocation>
<name>A0A6G6J7I8_PSENT</name>
<dbReference type="SMART" id="SM00849">
    <property type="entry name" value="Lactamase_B"/>
    <property type="match status" value="1"/>
</dbReference>
<dbReference type="GO" id="GO:0016787">
    <property type="term" value="F:hydrolase activity"/>
    <property type="evidence" value="ECO:0007669"/>
    <property type="project" value="UniProtKB-KW"/>
</dbReference>
<dbReference type="RefSeq" id="WP_024766636.1">
    <property type="nucleotide sequence ID" value="NZ_CP049141.1"/>
</dbReference>
<dbReference type="Gene3D" id="3.60.15.10">
    <property type="entry name" value="Ribonuclease Z/Hydroxyacylglutathione hydrolase-like"/>
    <property type="match status" value="1"/>
</dbReference>
<gene>
    <name evidence="3" type="ORF">G5B91_33210</name>
</gene>
<dbReference type="InterPro" id="IPR050114">
    <property type="entry name" value="UPF0173_UPF0282_UlaG_hydrolase"/>
</dbReference>
<keyword evidence="1 3" id="KW-0378">Hydrolase</keyword>
<evidence type="ECO:0000256" key="1">
    <source>
        <dbReference type="ARBA" id="ARBA00022801"/>
    </source>
</evidence>
<evidence type="ECO:0000313" key="4">
    <source>
        <dbReference type="Proteomes" id="UP000501063"/>
    </source>
</evidence>
<evidence type="ECO:0000313" key="3">
    <source>
        <dbReference type="EMBL" id="QIE91214.1"/>
    </source>
</evidence>
<sequence length="255" mass="27879">MKVQQIRNATLIIEYAGTKFLIDPMLAEKGTYPGFEGTANSHLFNPTAALPISMEEILNVDAVIVTHTHPDHWDEAAKALLPKHLPVFTQHEQDRELIRSQGFTDVRLLNGAIFNGISLAQTLGQHGSDAAMLAMGEILGEVCGVVFKHPQEKTVYLAGDTVWNQHVQDSLKAHDPDVAILNAGDAQVIGLGSIIMGKRDVYEVYKAAPKAILIATHMESVNHAVLTRNELHEFSVENGMTDRLLIPGDGEAYSL</sequence>
<dbReference type="PANTHER" id="PTHR43546">
    <property type="entry name" value="UPF0173 METAL-DEPENDENT HYDROLASE MJ1163-RELATED"/>
    <property type="match status" value="1"/>
</dbReference>
<dbReference type="PANTHER" id="PTHR43546:SF9">
    <property type="entry name" value="L-ASCORBATE-6-PHOSPHATE LACTONASE ULAG-RELATED"/>
    <property type="match status" value="1"/>
</dbReference>
<proteinExistence type="predicted"/>
<protein>
    <submittedName>
        <fullName evidence="3">MBL fold metallo-hydrolase</fullName>
    </submittedName>
</protein>
<reference evidence="3 4" key="1">
    <citation type="submission" date="2020-02" db="EMBL/GenBank/DDBJ databases">
        <title>Integrative conjugative elements (ICEs) and plasmids drive adaptation of Pseudomonas nitroreducens strain HBP1 to wastewater environment.</title>
        <authorList>
            <person name="Sentchilo V."/>
            <person name="Carraro N."/>
            <person name="Bertelli C."/>
            <person name="van der Meer J.R."/>
        </authorList>
    </citation>
    <scope>NUCLEOTIDE SEQUENCE [LARGE SCALE GENOMIC DNA]</scope>
    <source>
        <strain evidence="3 4">HBP1</strain>
        <plasmid evidence="4">ppnihbp1_2</plasmid>
    </source>
</reference>
<dbReference type="Pfam" id="PF12706">
    <property type="entry name" value="Lactamase_B_2"/>
    <property type="match status" value="1"/>
</dbReference>
<dbReference type="InterPro" id="IPR001279">
    <property type="entry name" value="Metallo-B-lactamas"/>
</dbReference>